<name>A0A975G9B1_9BACT</name>
<dbReference type="InterPro" id="IPR037524">
    <property type="entry name" value="PA14/GLEYA"/>
</dbReference>
<evidence type="ECO:0000259" key="1">
    <source>
        <dbReference type="PROSITE" id="PS51820"/>
    </source>
</evidence>
<reference evidence="2" key="1">
    <citation type="submission" date="2021-04" db="EMBL/GenBank/DDBJ databases">
        <title>Luteolibacter sp. 32A isolated from the skin of an Anderson's salamander (Ambystoma andersonii).</title>
        <authorList>
            <person name="Spergser J."/>
            <person name="Busse H.-J."/>
        </authorList>
    </citation>
    <scope>NUCLEOTIDE SEQUENCE</scope>
    <source>
        <strain evidence="2">32A</strain>
    </source>
</reference>
<dbReference type="KEGG" id="lamb:KBB96_00915"/>
<evidence type="ECO:0000313" key="2">
    <source>
        <dbReference type="EMBL" id="QUE51474.1"/>
    </source>
</evidence>
<proteinExistence type="predicted"/>
<keyword evidence="3" id="KW-1185">Reference proteome</keyword>
<feature type="domain" description="PA14" evidence="1">
    <location>
        <begin position="48"/>
        <end position="243"/>
    </location>
</feature>
<dbReference type="RefSeq" id="WP_211631613.1">
    <property type="nucleotide sequence ID" value="NZ_CP073100.1"/>
</dbReference>
<dbReference type="PROSITE" id="PS51820">
    <property type="entry name" value="PA14"/>
    <property type="match status" value="1"/>
</dbReference>
<dbReference type="Pfam" id="PF07691">
    <property type="entry name" value="PA14"/>
    <property type="match status" value="1"/>
</dbReference>
<dbReference type="InterPro" id="IPR011658">
    <property type="entry name" value="PA14_dom"/>
</dbReference>
<gene>
    <name evidence="2" type="ORF">KBB96_00915</name>
</gene>
<dbReference type="AlphaFoldDB" id="A0A975G9B1"/>
<dbReference type="EMBL" id="CP073100">
    <property type="protein sequence ID" value="QUE51474.1"/>
    <property type="molecule type" value="Genomic_DNA"/>
</dbReference>
<sequence>MDPGQLVFGIPDPDANSLVGTFYDTKLDTKGRDTGMTPEKLREVIKDFTTHGWNERSLESKYYKAPKALYQTRLYIPVMAADAAPTAFGCGPEVQPSRWIVLYRGTVVAPESGKFRFVGAGDDVLVVRFNGQNVFDHGFTQGTTALYVPGKTDFLAGRKEDRDLAKMVRGGAMKMPITFYQYDTTRNWNQSIGGLAVGAEFEVMAGRSYPLEILISEVPGGLFGAALLIEKSGASYSKASTGSPVLPLFRLDGTLPPATKADNAPPYDPNGSVWKRVDGKIRPGI</sequence>
<organism evidence="2 3">
    <name type="scientific">Luteolibacter ambystomatis</name>
    <dbReference type="NCBI Taxonomy" id="2824561"/>
    <lineage>
        <taxon>Bacteria</taxon>
        <taxon>Pseudomonadati</taxon>
        <taxon>Verrucomicrobiota</taxon>
        <taxon>Verrucomicrobiia</taxon>
        <taxon>Verrucomicrobiales</taxon>
        <taxon>Verrucomicrobiaceae</taxon>
        <taxon>Luteolibacter</taxon>
    </lineage>
</organism>
<evidence type="ECO:0000313" key="3">
    <source>
        <dbReference type="Proteomes" id="UP000676169"/>
    </source>
</evidence>
<dbReference type="SUPFAM" id="SSF56988">
    <property type="entry name" value="Anthrax protective antigen"/>
    <property type="match status" value="1"/>
</dbReference>
<accession>A0A975G9B1</accession>
<protein>
    <recommendedName>
        <fullName evidence="1">PA14 domain-containing protein</fullName>
    </recommendedName>
</protein>
<dbReference type="Proteomes" id="UP000676169">
    <property type="component" value="Chromosome"/>
</dbReference>